<sequence length="145" mass="16583">RTGQGVPRGTKVRRGGRGRAVEYFQAVDINDPVFMSPVEDVVLHRTTIEPDVTHDALCRFKKRANHPEKRKCYQLTRELKPFTSCGFSILKCDIFLTEAIANTHRNHYVSLRLWKSQSDYLSSFVRIHSDGDQRKPAFGASPPRP</sequence>
<name>A0A0H5QPB1_9EUKA</name>
<protein>
    <submittedName>
        <fullName evidence="1">Uncharacterized protein</fullName>
    </submittedName>
</protein>
<reference evidence="1" key="1">
    <citation type="submission" date="2015-04" db="EMBL/GenBank/DDBJ databases">
        <title>The genome sequence of the plant pathogenic Rhizarian Plasmodiophora brassicae reveals insights in its biotrophic life cycle and the origin of chitin synthesis.</title>
        <authorList>
            <person name="Schwelm A."/>
            <person name="Fogelqvist J."/>
            <person name="Knaust A."/>
            <person name="Julke S."/>
            <person name="Lilja T."/>
            <person name="Dhandapani V."/>
            <person name="Bonilla-Rosso G."/>
            <person name="Karlsson M."/>
            <person name="Shevchenko A."/>
            <person name="Choi S.R."/>
            <person name="Kim H.G."/>
            <person name="Park J.Y."/>
            <person name="Lim Y.P."/>
            <person name="Ludwig-Muller J."/>
            <person name="Dixelius C."/>
        </authorList>
    </citation>
    <scope>NUCLEOTIDE SEQUENCE</scope>
    <source>
        <tissue evidence="1">Potato root galls</tissue>
    </source>
</reference>
<organism evidence="1">
    <name type="scientific">Spongospora subterranea</name>
    <dbReference type="NCBI Taxonomy" id="70186"/>
    <lineage>
        <taxon>Eukaryota</taxon>
        <taxon>Sar</taxon>
        <taxon>Rhizaria</taxon>
        <taxon>Endomyxa</taxon>
        <taxon>Phytomyxea</taxon>
        <taxon>Plasmodiophorida</taxon>
        <taxon>Plasmodiophoridae</taxon>
        <taxon>Spongospora</taxon>
    </lineage>
</organism>
<evidence type="ECO:0000313" key="1">
    <source>
        <dbReference type="EMBL" id="CRZ03940.1"/>
    </source>
</evidence>
<dbReference type="EMBL" id="HACM01003498">
    <property type="protein sequence ID" value="CRZ03940.1"/>
    <property type="molecule type" value="Transcribed_RNA"/>
</dbReference>
<feature type="non-terminal residue" evidence="1">
    <location>
        <position position="1"/>
    </location>
</feature>
<proteinExistence type="predicted"/>
<accession>A0A0H5QPB1</accession>
<dbReference type="AlphaFoldDB" id="A0A0H5QPB1"/>